<organism evidence="2 3">
    <name type="scientific">Necator americanus</name>
    <name type="common">Human hookworm</name>
    <dbReference type="NCBI Taxonomy" id="51031"/>
    <lineage>
        <taxon>Eukaryota</taxon>
        <taxon>Metazoa</taxon>
        <taxon>Ecdysozoa</taxon>
        <taxon>Nematoda</taxon>
        <taxon>Chromadorea</taxon>
        <taxon>Rhabditida</taxon>
        <taxon>Rhabditina</taxon>
        <taxon>Rhabditomorpha</taxon>
        <taxon>Strongyloidea</taxon>
        <taxon>Ancylostomatidae</taxon>
        <taxon>Bunostominae</taxon>
        <taxon>Necator</taxon>
    </lineage>
</organism>
<evidence type="ECO:0000256" key="1">
    <source>
        <dbReference type="SAM" id="MobiDB-lite"/>
    </source>
</evidence>
<comment type="caution">
    <text evidence="2">The sequence shown here is derived from an EMBL/GenBank/DDBJ whole genome shotgun (WGS) entry which is preliminary data.</text>
</comment>
<protein>
    <submittedName>
        <fullName evidence="2">Uncharacterized protein</fullName>
    </submittedName>
</protein>
<feature type="compositionally biased region" description="Acidic residues" evidence="1">
    <location>
        <begin position="123"/>
        <end position="144"/>
    </location>
</feature>
<name>A0ABR1CGD3_NECAM</name>
<feature type="region of interest" description="Disordered" evidence="1">
    <location>
        <begin position="73"/>
        <end position="208"/>
    </location>
</feature>
<sequence>MRSQLSEDCFASNQSLTLHRTIEMLRASASAIRVHRCLSCAHVHPVIQGIGVFAQSIRPVTFTGGSVMSGAEADAKDVASEQKEPVAADAAGPEVAEESRDSAASLDNDEKSYSGSEEKNGESEDGGEDEEGGHDEEESNEATTEENGKEGENGHVESTDTNGNDRKRVSDVGVGEAAEDGAPALKKKKGEEEEVGAGDAPAGAVAAE</sequence>
<evidence type="ECO:0000313" key="2">
    <source>
        <dbReference type="EMBL" id="KAK6736718.1"/>
    </source>
</evidence>
<feature type="compositionally biased region" description="Low complexity" evidence="1">
    <location>
        <begin position="197"/>
        <end position="208"/>
    </location>
</feature>
<feature type="compositionally biased region" description="Basic and acidic residues" evidence="1">
    <location>
        <begin position="146"/>
        <end position="170"/>
    </location>
</feature>
<accession>A0ABR1CGD3</accession>
<dbReference type="Proteomes" id="UP001303046">
    <property type="component" value="Unassembled WGS sequence"/>
</dbReference>
<dbReference type="EMBL" id="JAVFWL010000002">
    <property type="protein sequence ID" value="KAK6736718.1"/>
    <property type="molecule type" value="Genomic_DNA"/>
</dbReference>
<reference evidence="2 3" key="1">
    <citation type="submission" date="2023-08" db="EMBL/GenBank/DDBJ databases">
        <title>A Necator americanus chromosomal reference genome.</title>
        <authorList>
            <person name="Ilik V."/>
            <person name="Petrzelkova K.J."/>
            <person name="Pardy F."/>
            <person name="Fuh T."/>
            <person name="Niatou-Singa F.S."/>
            <person name="Gouil Q."/>
            <person name="Baker L."/>
            <person name="Ritchie M.E."/>
            <person name="Jex A.R."/>
            <person name="Gazzola D."/>
            <person name="Li H."/>
            <person name="Toshio Fujiwara R."/>
            <person name="Zhan B."/>
            <person name="Aroian R.V."/>
            <person name="Pafco B."/>
            <person name="Schwarz E.M."/>
        </authorList>
    </citation>
    <scope>NUCLEOTIDE SEQUENCE [LARGE SCALE GENOMIC DNA]</scope>
    <source>
        <strain evidence="2 3">Aroian</strain>
        <tissue evidence="2">Whole animal</tissue>
    </source>
</reference>
<evidence type="ECO:0000313" key="3">
    <source>
        <dbReference type="Proteomes" id="UP001303046"/>
    </source>
</evidence>
<proteinExistence type="predicted"/>
<keyword evidence="3" id="KW-1185">Reference proteome</keyword>
<feature type="compositionally biased region" description="Basic and acidic residues" evidence="1">
    <location>
        <begin position="108"/>
        <end position="122"/>
    </location>
</feature>
<gene>
    <name evidence="2" type="primary">Necator_chrII.g7219</name>
    <name evidence="2" type="ORF">RB195_019426</name>
</gene>
<feature type="compositionally biased region" description="Basic and acidic residues" evidence="1">
    <location>
        <begin position="73"/>
        <end position="86"/>
    </location>
</feature>